<gene>
    <name evidence="7" type="ORF">SNE25_09915</name>
</gene>
<evidence type="ECO:0000313" key="8">
    <source>
        <dbReference type="Proteomes" id="UP001324380"/>
    </source>
</evidence>
<dbReference type="EMBL" id="CP139558">
    <property type="protein sequence ID" value="WPU95833.1"/>
    <property type="molecule type" value="Genomic_DNA"/>
</dbReference>
<dbReference type="RefSeq" id="WP_321564939.1">
    <property type="nucleotide sequence ID" value="NZ_CP139558.1"/>
</dbReference>
<evidence type="ECO:0000256" key="1">
    <source>
        <dbReference type="ARBA" id="ARBA00004370"/>
    </source>
</evidence>
<sequence>MHKIFTCILWILLVLSTRDLLAQQPDRAQAVQQKLDNAASLVPGLKQKVQLMVTGVSIQQYLGALSRANDLSISADPSLNFLVNDTFNGVTAENILVLLAQKYDLDISVVGSIIYVTPYRDPNRLLKPPPKEIKVKYAAPGNLLSLELDNDSLPAVARKITEVSGKNVIVPGVLQGKRVSAFIREAPFETAMEKLAYGNELKMVRTTDDFYVFQPLGENEELYVNGDHHTGVRKAFRPSGPSATPAGMNGLFVRVMNGQKLISVDAVNAPILDLVKQASQETGKSYSLYSDIKGVITMHVSDVSYDTFLDLVFKSTEFTFHTEKGVYLIGDRKLEGLRTFKAVHLENRTIDTVVSMIPADWKRGMEIREFRDQNTIMLSGSAAQINEVETFIKQLDQLVPVVLIEVIMVDVHKTRTVSTGISAGVSDSVKTGGTVLSGLNYTFGSKPLNDFLGSMSKFTSLNLGHVTPNFYLTLSALEAKNNIDIRSVPKMATLNGHSAKLSMGNKRYYKNTTQNLVPFTTSAQTIFTNVFQEVNADLSVNIKPIVSGNDQVTLGITVNISDFTSFPTDGSPPPQSTNKFETSLRVHSDDTIVLGGLERTETDESASGIPLLSRIPVLKWLFSSRSKTNAKVLTVLFIKSTIIR</sequence>
<feature type="signal peptide" evidence="5">
    <location>
        <begin position="1"/>
        <end position="22"/>
    </location>
</feature>
<feature type="chain" id="PRO_5046723844" description="Type II/III secretion system secretin-like domain-containing protein" evidence="5">
    <location>
        <begin position="23"/>
        <end position="644"/>
    </location>
</feature>
<evidence type="ECO:0000256" key="5">
    <source>
        <dbReference type="SAM" id="SignalP"/>
    </source>
</evidence>
<comment type="similarity">
    <text evidence="4">Belongs to the bacterial secretin family.</text>
</comment>
<keyword evidence="8" id="KW-1185">Reference proteome</keyword>
<evidence type="ECO:0000256" key="4">
    <source>
        <dbReference type="RuleBase" id="RU004003"/>
    </source>
</evidence>
<evidence type="ECO:0000313" key="7">
    <source>
        <dbReference type="EMBL" id="WPU95833.1"/>
    </source>
</evidence>
<dbReference type="Gene3D" id="3.55.50.30">
    <property type="match status" value="1"/>
</dbReference>
<dbReference type="InterPro" id="IPR004846">
    <property type="entry name" value="T2SS/T3SS_dom"/>
</dbReference>
<proteinExistence type="inferred from homology"/>
<keyword evidence="2 5" id="KW-0732">Signal</keyword>
<dbReference type="PRINTS" id="PR01032">
    <property type="entry name" value="PHAGEIV"/>
</dbReference>
<dbReference type="InterPro" id="IPR001775">
    <property type="entry name" value="GspD/PilQ"/>
</dbReference>
<dbReference type="Proteomes" id="UP001324380">
    <property type="component" value="Chromosome"/>
</dbReference>
<evidence type="ECO:0000259" key="6">
    <source>
        <dbReference type="Pfam" id="PF00263"/>
    </source>
</evidence>
<protein>
    <recommendedName>
        <fullName evidence="6">Type II/III secretion system secretin-like domain-containing protein</fullName>
    </recommendedName>
</protein>
<organism evidence="7 8">
    <name type="scientific">Mucilaginibacter sabulilitoris</name>
    <dbReference type="NCBI Taxonomy" id="1173583"/>
    <lineage>
        <taxon>Bacteria</taxon>
        <taxon>Pseudomonadati</taxon>
        <taxon>Bacteroidota</taxon>
        <taxon>Sphingobacteriia</taxon>
        <taxon>Sphingobacteriales</taxon>
        <taxon>Sphingobacteriaceae</taxon>
        <taxon>Mucilaginibacter</taxon>
    </lineage>
</organism>
<evidence type="ECO:0000256" key="3">
    <source>
        <dbReference type="ARBA" id="ARBA00023136"/>
    </source>
</evidence>
<dbReference type="PRINTS" id="PR00811">
    <property type="entry name" value="BCTERIALGSPD"/>
</dbReference>
<feature type="domain" description="Type II/III secretion system secretin-like" evidence="6">
    <location>
        <begin position="476"/>
        <end position="644"/>
    </location>
</feature>
<comment type="subcellular location">
    <subcellularLocation>
        <location evidence="1">Membrane</location>
    </subcellularLocation>
</comment>
<dbReference type="InterPro" id="IPR050810">
    <property type="entry name" value="Bact_Secretion_Sys_Channel"/>
</dbReference>
<evidence type="ECO:0000256" key="2">
    <source>
        <dbReference type="ARBA" id="ARBA00022729"/>
    </source>
</evidence>
<reference evidence="7 8" key="1">
    <citation type="submission" date="2023-11" db="EMBL/GenBank/DDBJ databases">
        <title>Analysis of the Genomes of Mucilaginibacter gossypii cycad 4 and M. sabulilitoris SNA2: microbes with the potential for plant growth promotion.</title>
        <authorList>
            <person name="Hirsch A.M."/>
            <person name="Humm E."/>
            <person name="Rubbi M."/>
            <person name="Del Vecchio G."/>
            <person name="Ha S.M."/>
            <person name="Pellegrini M."/>
            <person name="Gunsalus R.P."/>
        </authorList>
    </citation>
    <scope>NUCLEOTIDE SEQUENCE [LARGE SCALE GENOMIC DNA]</scope>
    <source>
        <strain evidence="7 8">SNA2</strain>
    </source>
</reference>
<dbReference type="Pfam" id="PF00263">
    <property type="entry name" value="Secretin"/>
    <property type="match status" value="1"/>
</dbReference>
<dbReference type="PANTHER" id="PTHR30332:SF24">
    <property type="entry name" value="SECRETIN GSPD-RELATED"/>
    <property type="match status" value="1"/>
</dbReference>
<accession>A0ABZ0TRS9</accession>
<dbReference type="PANTHER" id="PTHR30332">
    <property type="entry name" value="PROBABLE GENERAL SECRETION PATHWAY PROTEIN D"/>
    <property type="match status" value="1"/>
</dbReference>
<dbReference type="Gene3D" id="3.30.1370.130">
    <property type="match status" value="1"/>
</dbReference>
<keyword evidence="3" id="KW-0472">Membrane</keyword>
<name>A0ABZ0TRS9_9SPHI</name>